<dbReference type="Pfam" id="PF00593">
    <property type="entry name" value="TonB_dep_Rec_b-barrel"/>
    <property type="match status" value="1"/>
</dbReference>
<reference evidence="14" key="1">
    <citation type="submission" date="2017-02" db="EMBL/GenBank/DDBJ databases">
        <authorList>
            <person name="Varghese N."/>
            <person name="Submissions S."/>
        </authorList>
    </citation>
    <scope>NUCLEOTIDE SEQUENCE [LARGE SCALE GENOMIC DNA]</scope>
    <source>
        <strain evidence="14">DSM 22385</strain>
    </source>
</reference>
<feature type="signal peptide" evidence="10">
    <location>
        <begin position="1"/>
        <end position="19"/>
    </location>
</feature>
<feature type="domain" description="TonB-dependent receptor-like beta-barrel" evidence="11">
    <location>
        <begin position="503"/>
        <end position="959"/>
    </location>
</feature>
<comment type="subcellular location">
    <subcellularLocation>
        <location evidence="1 8">Cell outer membrane</location>
        <topology evidence="1 8">Multi-pass membrane protein</topology>
    </subcellularLocation>
</comment>
<dbReference type="Proteomes" id="UP000189981">
    <property type="component" value="Unassembled WGS sequence"/>
</dbReference>
<evidence type="ECO:0000256" key="3">
    <source>
        <dbReference type="ARBA" id="ARBA00022452"/>
    </source>
</evidence>
<feature type="chain" id="PRO_5013001719" evidence="10">
    <location>
        <begin position="20"/>
        <end position="1166"/>
    </location>
</feature>
<dbReference type="InterPro" id="IPR036942">
    <property type="entry name" value="Beta-barrel_TonB_sf"/>
</dbReference>
<evidence type="ECO:0000259" key="12">
    <source>
        <dbReference type="Pfam" id="PF07715"/>
    </source>
</evidence>
<dbReference type="Gene3D" id="2.60.40.1120">
    <property type="entry name" value="Carboxypeptidase-like, regulatory domain"/>
    <property type="match status" value="1"/>
</dbReference>
<evidence type="ECO:0000256" key="10">
    <source>
        <dbReference type="SAM" id="SignalP"/>
    </source>
</evidence>
<dbReference type="OrthoDB" id="604358at2"/>
<dbReference type="Gene3D" id="2.40.170.20">
    <property type="entry name" value="TonB-dependent receptor, beta-barrel domain"/>
    <property type="match status" value="1"/>
</dbReference>
<keyword evidence="4 8" id="KW-0812">Transmembrane</keyword>
<name>A0A1T5AYD5_9SPHI</name>
<dbReference type="SUPFAM" id="SSF49464">
    <property type="entry name" value="Carboxypeptidase regulatory domain-like"/>
    <property type="match status" value="1"/>
</dbReference>
<evidence type="ECO:0000256" key="4">
    <source>
        <dbReference type="ARBA" id="ARBA00022692"/>
    </source>
</evidence>
<dbReference type="InterPro" id="IPR023997">
    <property type="entry name" value="TonB-dep_OMP_SusC/RagA_CS"/>
</dbReference>
<keyword evidence="10" id="KW-0732">Signal</keyword>
<keyword evidence="2 8" id="KW-0813">Transport</keyword>
<gene>
    <name evidence="13" type="ORF">SAMN05661099_1111</name>
</gene>
<evidence type="ECO:0000256" key="7">
    <source>
        <dbReference type="ARBA" id="ARBA00023237"/>
    </source>
</evidence>
<dbReference type="AlphaFoldDB" id="A0A1T5AYD5"/>
<proteinExistence type="inferred from homology"/>
<keyword evidence="7 8" id="KW-0998">Cell outer membrane</keyword>
<feature type="domain" description="TonB-dependent receptor plug" evidence="12">
    <location>
        <begin position="203"/>
        <end position="307"/>
    </location>
</feature>
<keyword evidence="5 9" id="KW-0798">TonB box</keyword>
<dbReference type="InterPro" id="IPR037066">
    <property type="entry name" value="Plug_dom_sf"/>
</dbReference>
<evidence type="ECO:0000313" key="14">
    <source>
        <dbReference type="Proteomes" id="UP000189981"/>
    </source>
</evidence>
<dbReference type="NCBIfam" id="TIGR04056">
    <property type="entry name" value="OMP_RagA_SusC"/>
    <property type="match status" value="1"/>
</dbReference>
<keyword evidence="6 8" id="KW-0472">Membrane</keyword>
<dbReference type="EMBL" id="FUYR01000001">
    <property type="protein sequence ID" value="SKB39770.1"/>
    <property type="molecule type" value="Genomic_DNA"/>
</dbReference>
<evidence type="ECO:0000256" key="9">
    <source>
        <dbReference type="RuleBase" id="RU003357"/>
    </source>
</evidence>
<dbReference type="InterPro" id="IPR039426">
    <property type="entry name" value="TonB-dep_rcpt-like"/>
</dbReference>
<dbReference type="Pfam" id="PF07715">
    <property type="entry name" value="Plug"/>
    <property type="match status" value="1"/>
</dbReference>
<accession>A0A1T5AYD5</accession>
<dbReference type="InterPro" id="IPR000531">
    <property type="entry name" value="Beta-barrel_TonB"/>
</dbReference>
<dbReference type="NCBIfam" id="TIGR04057">
    <property type="entry name" value="SusC_RagA_signa"/>
    <property type="match status" value="1"/>
</dbReference>
<evidence type="ECO:0000256" key="5">
    <source>
        <dbReference type="ARBA" id="ARBA00023077"/>
    </source>
</evidence>
<dbReference type="Gene3D" id="2.170.130.10">
    <property type="entry name" value="TonB-dependent receptor, plug domain"/>
    <property type="match status" value="1"/>
</dbReference>
<sequence>MRINLIIIFSTFLLLQVNANGFAQRVTIREKNTSLEDVLTAVTQQTGMNVLCDGELITKAPSLDVNFRNATMAEVFQKFYPGNNFSFSTRNNSVVVSRSVDLVFANEVEKLADIKGKVTDEKGLPLPGAAVKVKGTTQAMSTDVNGEFNLKDVPTDAILVISYTGFVSQELPVSRSTYINVVLKEDLLELSAVVVVGYGTQKKENLTGAVSQISGDDLQVRPTPNIITSLQGALPGLNIQSNNGNPGDAPEINIRGFNSINGGSPLVLIDGIQGNIDRVNPLDVESVTILKDAASSAIYGARGAFGVILVTTKKGKEGKLTVNYINNFGQTTPTNRTDYISDPYLYGKTVDAALYGYNATTYTGYNDADYEQIRKVSAGEIAPYRELQPNGTYKFYDKTDWYSYLFRKWQPTQTHNLSISGGNDKIQGYLSGRAYKSTSIQNIVDADLTKYNLKGNLNFKATDWLQISDNIQVSTDDNIEYGGGRTGYGGIFSNTTWYFLFPFYPAEIDGKSFDFFGSGAQGALRDASNYVSGSSEQLINTLSARINPLTGLQFNIEYSNTFNYNNLTTRLNQYDYLSTERITPLVGGLNRLTERRDKSNYNALNVYGTYSKSLFNQNHNIKFLAGYNQEDFKSNNLLAEQGELLVNNLSSLNLGTQLLRATGSGALWAIQGYFSRFNYDFKNKYLLEVNARYDGSSKFPEISRWGFFPSVSAGWVVSKENFYKPLEKYVSSLKLRASYGKLGNQNIADNTFSQILATGQTVWLNNSNKTNFVGAPLPLPKVVSWENSKTLDIGADLGFLDDKITASFDWFEKNIENMYLPGEPLPGVFGASEPKENIASLRNRGFEFSLGVNSRIMLGGKPLRMRASASVYNFEGVITKYPNPNGLMSTYWEGQKLGTIYGYKIDGQFKSDAEAMAYQNKFTNPSASLGQVYNYELNIVQNSQWKGLRAGDIKYLDLNGDGAINKGKNTLADHGDLAEIGNAMPKFPFGFNLNADWKSFDFSVAGTGVAKQDWYATGDIFWGPYERPYLSFIRKDLVTNAWTPENPSAPYPQIARGYAALGALRSLGEVNDYYLMNVGFMRVKNLTFGYTFPEKLTQRAKINRLRVYFSGENIFTWSFGGLTKYIDPEMAGAGINYSNPGNQVSRARAEDYPIGKSYSLGINLTL</sequence>
<dbReference type="InterPro" id="IPR008969">
    <property type="entry name" value="CarboxyPept-like_regulatory"/>
</dbReference>
<dbReference type="SUPFAM" id="SSF56935">
    <property type="entry name" value="Porins"/>
    <property type="match status" value="1"/>
</dbReference>
<evidence type="ECO:0000256" key="8">
    <source>
        <dbReference type="PROSITE-ProRule" id="PRU01360"/>
    </source>
</evidence>
<dbReference type="PROSITE" id="PS52016">
    <property type="entry name" value="TONB_DEPENDENT_REC_3"/>
    <property type="match status" value="1"/>
</dbReference>
<dbReference type="STRING" id="572036.SAMN05661099_1111"/>
<dbReference type="Pfam" id="PF13715">
    <property type="entry name" value="CarbopepD_reg_2"/>
    <property type="match status" value="1"/>
</dbReference>
<evidence type="ECO:0000256" key="2">
    <source>
        <dbReference type="ARBA" id="ARBA00022448"/>
    </source>
</evidence>
<dbReference type="InterPro" id="IPR012910">
    <property type="entry name" value="Plug_dom"/>
</dbReference>
<keyword evidence="14" id="KW-1185">Reference proteome</keyword>
<organism evidence="13 14">
    <name type="scientific">Daejeonella lutea</name>
    <dbReference type="NCBI Taxonomy" id="572036"/>
    <lineage>
        <taxon>Bacteria</taxon>
        <taxon>Pseudomonadati</taxon>
        <taxon>Bacteroidota</taxon>
        <taxon>Sphingobacteriia</taxon>
        <taxon>Sphingobacteriales</taxon>
        <taxon>Sphingobacteriaceae</taxon>
        <taxon>Daejeonella</taxon>
    </lineage>
</organism>
<comment type="similarity">
    <text evidence="8 9">Belongs to the TonB-dependent receptor family.</text>
</comment>
<evidence type="ECO:0000259" key="11">
    <source>
        <dbReference type="Pfam" id="PF00593"/>
    </source>
</evidence>
<evidence type="ECO:0000313" key="13">
    <source>
        <dbReference type="EMBL" id="SKB39770.1"/>
    </source>
</evidence>
<evidence type="ECO:0000256" key="6">
    <source>
        <dbReference type="ARBA" id="ARBA00023136"/>
    </source>
</evidence>
<protein>
    <submittedName>
        <fullName evidence="13">TonB-linked outer membrane protein, SusC/RagA family</fullName>
    </submittedName>
</protein>
<dbReference type="GO" id="GO:0009279">
    <property type="term" value="C:cell outer membrane"/>
    <property type="evidence" value="ECO:0007669"/>
    <property type="project" value="UniProtKB-SubCell"/>
</dbReference>
<dbReference type="InterPro" id="IPR023996">
    <property type="entry name" value="TonB-dep_OMP_SusC/RagA"/>
</dbReference>
<keyword evidence="3 8" id="KW-1134">Transmembrane beta strand</keyword>
<evidence type="ECO:0000256" key="1">
    <source>
        <dbReference type="ARBA" id="ARBA00004571"/>
    </source>
</evidence>